<dbReference type="RefSeq" id="WP_330162051.1">
    <property type="nucleotide sequence ID" value="NZ_BAAAJA010000025.1"/>
</dbReference>
<name>A0ABU7L168_9ACTN</name>
<dbReference type="InterPro" id="IPR004027">
    <property type="entry name" value="SEC_C_motif"/>
</dbReference>
<evidence type="ECO:0000313" key="1">
    <source>
        <dbReference type="EMBL" id="MEE2055280.1"/>
    </source>
</evidence>
<reference evidence="1 2" key="1">
    <citation type="submission" date="2023-07" db="EMBL/GenBank/DDBJ databases">
        <authorList>
            <person name="Girao M."/>
            <person name="Carvalho M.F."/>
        </authorList>
    </citation>
    <scope>NUCLEOTIDE SEQUENCE [LARGE SCALE GENOMIC DNA]</scope>
    <source>
        <strain evidence="1 2">66/93</strain>
    </source>
</reference>
<protein>
    <submittedName>
        <fullName evidence="1">SEC-C domain-containing protein</fullName>
    </submittedName>
</protein>
<sequence>MTDSAPLPPSPLPPELVGALFEMDLPQRYLDDLAAAPDEAGEILLNAAQGLGPTNPRTARDLLETLREFAPNPDHRQYATHMLAASLRAEGRVDEADHLIEGLMRPGVLGRATAVVLADEFAREGDLDKALYCYNVACRAILAQPAQIISQLDPYGLLPLVGRAVARERLGLAPDAHDRAALAADGAPSSLETALDRADDAVPGRGPVVHAAFARDSLAEARNLGLLPDDGDADAHHHGVERSLRAESAEHPGVLLATVLTTPEELGAFAGARGLDAADGDALRLWAGTPAPESGRPTPWPPGRNHPCWCGSGRKYKKCCGSPSVR</sequence>
<comment type="caution">
    <text evidence="1">The sequence shown here is derived from an EMBL/GenBank/DDBJ whole genome shotgun (WGS) entry which is preliminary data.</text>
</comment>
<dbReference type="Proteomes" id="UP001348641">
    <property type="component" value="Unassembled WGS sequence"/>
</dbReference>
<gene>
    <name evidence="1" type="ORF">Q8A49_32770</name>
</gene>
<dbReference type="Pfam" id="PF02810">
    <property type="entry name" value="SEC-C"/>
    <property type="match status" value="1"/>
</dbReference>
<evidence type="ECO:0000313" key="2">
    <source>
        <dbReference type="Proteomes" id="UP001348641"/>
    </source>
</evidence>
<proteinExistence type="predicted"/>
<dbReference type="EMBL" id="JAUUCC010000165">
    <property type="protein sequence ID" value="MEE2055280.1"/>
    <property type="molecule type" value="Genomic_DNA"/>
</dbReference>
<dbReference type="SUPFAM" id="SSF103642">
    <property type="entry name" value="Sec-C motif"/>
    <property type="match status" value="1"/>
</dbReference>
<accession>A0ABU7L168</accession>
<dbReference type="Gene3D" id="3.10.450.50">
    <property type="match status" value="1"/>
</dbReference>
<organism evidence="1 2">
    <name type="scientific">Nocardiopsis tropica</name>
    <dbReference type="NCBI Taxonomy" id="109330"/>
    <lineage>
        <taxon>Bacteria</taxon>
        <taxon>Bacillati</taxon>
        <taxon>Actinomycetota</taxon>
        <taxon>Actinomycetes</taxon>
        <taxon>Streptosporangiales</taxon>
        <taxon>Nocardiopsidaceae</taxon>
        <taxon>Nocardiopsis</taxon>
    </lineage>
</organism>